<dbReference type="InterPro" id="IPR027267">
    <property type="entry name" value="AH/BAR_dom_sf"/>
</dbReference>
<reference evidence="3" key="1">
    <citation type="journal article" date="2018" name="Nat. Microbiol.">
        <title>Leveraging single-cell genomics to expand the fungal tree of life.</title>
        <authorList>
            <person name="Ahrendt S.R."/>
            <person name="Quandt C.A."/>
            <person name="Ciobanu D."/>
            <person name="Clum A."/>
            <person name="Salamov A."/>
            <person name="Andreopoulos B."/>
            <person name="Cheng J.F."/>
            <person name="Woyke T."/>
            <person name="Pelin A."/>
            <person name="Henrissat B."/>
            <person name="Reynolds N.K."/>
            <person name="Benny G.L."/>
            <person name="Smith M.E."/>
            <person name="James T.Y."/>
            <person name="Grigoriev I.V."/>
        </authorList>
    </citation>
    <scope>NUCLEOTIDE SEQUENCE [LARGE SCALE GENOMIC DNA]</scope>
</reference>
<dbReference type="OrthoDB" id="8783038at2759"/>
<proteinExistence type="predicted"/>
<organism evidence="2 3">
    <name type="scientific">Blyttiomyces helicus</name>
    <dbReference type="NCBI Taxonomy" id="388810"/>
    <lineage>
        <taxon>Eukaryota</taxon>
        <taxon>Fungi</taxon>
        <taxon>Fungi incertae sedis</taxon>
        <taxon>Chytridiomycota</taxon>
        <taxon>Chytridiomycota incertae sedis</taxon>
        <taxon>Chytridiomycetes</taxon>
        <taxon>Chytridiomycetes incertae sedis</taxon>
        <taxon>Blyttiomyces</taxon>
    </lineage>
</organism>
<dbReference type="AlphaFoldDB" id="A0A4V1ISE7"/>
<evidence type="ECO:0000259" key="1">
    <source>
        <dbReference type="SMART" id="SM00055"/>
    </source>
</evidence>
<dbReference type="SMART" id="SM00055">
    <property type="entry name" value="FCH"/>
    <property type="match status" value="1"/>
</dbReference>
<dbReference type="Proteomes" id="UP000269721">
    <property type="component" value="Unassembled WGS sequence"/>
</dbReference>
<dbReference type="Pfam" id="PF00611">
    <property type="entry name" value="FCH"/>
    <property type="match status" value="1"/>
</dbReference>
<dbReference type="PANTHER" id="PTHR15735">
    <property type="entry name" value="FCH AND DOUBLE SH3 DOMAINS PROTEIN"/>
    <property type="match status" value="1"/>
</dbReference>
<dbReference type="EMBL" id="KZ994297">
    <property type="protein sequence ID" value="RKO93297.1"/>
    <property type="molecule type" value="Genomic_DNA"/>
</dbReference>
<dbReference type="SUPFAM" id="SSF103657">
    <property type="entry name" value="BAR/IMD domain-like"/>
    <property type="match status" value="1"/>
</dbReference>
<dbReference type="Gene3D" id="1.20.1270.60">
    <property type="entry name" value="Arfaptin homology (AH) domain/BAR domain"/>
    <property type="match status" value="1"/>
</dbReference>
<dbReference type="PANTHER" id="PTHR15735:SF12">
    <property type="entry name" value="CDC42-INTERACTING PROTEIN 4, ISOFORM B"/>
    <property type="match status" value="1"/>
</dbReference>
<keyword evidence="3" id="KW-1185">Reference proteome</keyword>
<accession>A0A4V1ISE7</accession>
<dbReference type="InterPro" id="IPR001060">
    <property type="entry name" value="FCH_dom"/>
</dbReference>
<sequence>MSFGGDLWDQYPNVELYSQTGIQFLEKLNEFLKKRAEIERDYAKSLQKLVRGYKEEIAKKNTEKNAGSFQKALQSGKKALALMMRMSEYDLLERPTAVRILADAYFL</sequence>
<evidence type="ECO:0000313" key="3">
    <source>
        <dbReference type="Proteomes" id="UP000269721"/>
    </source>
</evidence>
<feature type="domain" description="FCH" evidence="1">
    <location>
        <begin position="1"/>
        <end position="92"/>
    </location>
</feature>
<evidence type="ECO:0000313" key="2">
    <source>
        <dbReference type="EMBL" id="RKO93297.1"/>
    </source>
</evidence>
<protein>
    <recommendedName>
        <fullName evidence="1">FCH domain-containing protein</fullName>
    </recommendedName>
</protein>
<name>A0A4V1ISE7_9FUNG</name>
<gene>
    <name evidence="2" type="ORF">BDK51DRAFT_51520</name>
</gene>